<dbReference type="GO" id="GO:0032259">
    <property type="term" value="P:methylation"/>
    <property type="evidence" value="ECO:0007669"/>
    <property type="project" value="UniProtKB-KW"/>
</dbReference>
<evidence type="ECO:0000256" key="3">
    <source>
        <dbReference type="ARBA" id="ARBA00022679"/>
    </source>
</evidence>
<dbReference type="InterPro" id="IPR029064">
    <property type="entry name" value="Ribosomal_eL30-like_sf"/>
</dbReference>
<gene>
    <name evidence="5" type="primary">aviRb</name>
    <name evidence="5" type="ORF">CCHOA_05280</name>
</gene>
<keyword evidence="6" id="KW-1185">Reference proteome</keyword>
<keyword evidence="2 5" id="KW-0489">Methyltransferase</keyword>
<dbReference type="SMART" id="SM00967">
    <property type="entry name" value="SpoU_sub_bind"/>
    <property type="match status" value="1"/>
</dbReference>
<evidence type="ECO:0000256" key="1">
    <source>
        <dbReference type="ARBA" id="ARBA00007228"/>
    </source>
</evidence>
<dbReference type="PANTHER" id="PTHR43191">
    <property type="entry name" value="RRNA METHYLTRANSFERASE 3"/>
    <property type="match status" value="1"/>
</dbReference>
<dbReference type="GO" id="GO:0005737">
    <property type="term" value="C:cytoplasm"/>
    <property type="evidence" value="ECO:0007669"/>
    <property type="project" value="UniProtKB-ARBA"/>
</dbReference>
<keyword evidence="3 5" id="KW-0808">Transferase</keyword>
<dbReference type="AlphaFoldDB" id="A0A3G6JAF9"/>
<dbReference type="SUPFAM" id="SSF75217">
    <property type="entry name" value="alpha/beta knot"/>
    <property type="match status" value="1"/>
</dbReference>
<dbReference type="GO" id="GO:0008173">
    <property type="term" value="F:RNA methyltransferase activity"/>
    <property type="evidence" value="ECO:0007669"/>
    <property type="project" value="InterPro"/>
</dbReference>
<dbReference type="Gene3D" id="3.30.1330.30">
    <property type="match status" value="1"/>
</dbReference>
<evidence type="ECO:0000313" key="5">
    <source>
        <dbReference type="EMBL" id="AZA13460.1"/>
    </source>
</evidence>
<feature type="domain" description="RNA 2-O ribose methyltransferase substrate binding" evidence="4">
    <location>
        <begin position="29"/>
        <end position="102"/>
    </location>
</feature>
<dbReference type="Proteomes" id="UP000269019">
    <property type="component" value="Chromosome"/>
</dbReference>
<comment type="similarity">
    <text evidence="1">Belongs to the class IV-like SAM-binding methyltransferase superfamily. RNA methyltransferase TrmH family.</text>
</comment>
<dbReference type="InterPro" id="IPR001537">
    <property type="entry name" value="SpoU_MeTrfase"/>
</dbReference>
<dbReference type="GO" id="GO:0003723">
    <property type="term" value="F:RNA binding"/>
    <property type="evidence" value="ECO:0007669"/>
    <property type="project" value="InterPro"/>
</dbReference>
<proteinExistence type="inferred from homology"/>
<evidence type="ECO:0000313" key="6">
    <source>
        <dbReference type="Proteomes" id="UP000269019"/>
    </source>
</evidence>
<evidence type="ECO:0000256" key="2">
    <source>
        <dbReference type="ARBA" id="ARBA00022603"/>
    </source>
</evidence>
<dbReference type="PANTHER" id="PTHR43191:SF2">
    <property type="entry name" value="RRNA METHYLTRANSFERASE 3, MITOCHONDRIAL"/>
    <property type="match status" value="1"/>
</dbReference>
<dbReference type="InterPro" id="IPR051259">
    <property type="entry name" value="rRNA_Methyltransferase"/>
</dbReference>
<dbReference type="InterPro" id="IPR013123">
    <property type="entry name" value="SpoU_subst-bd"/>
</dbReference>
<dbReference type="Gene3D" id="3.40.1280.10">
    <property type="match status" value="1"/>
</dbReference>
<dbReference type="GO" id="GO:0006396">
    <property type="term" value="P:RNA processing"/>
    <property type="evidence" value="ECO:0007669"/>
    <property type="project" value="InterPro"/>
</dbReference>
<dbReference type="EMBL" id="CP033896">
    <property type="protein sequence ID" value="AZA13460.1"/>
    <property type="molecule type" value="Genomic_DNA"/>
</dbReference>
<reference evidence="5 6" key="1">
    <citation type="submission" date="2018-11" db="EMBL/GenBank/DDBJ databases">
        <authorList>
            <person name="Kleinhagauer T."/>
            <person name="Glaeser S.P."/>
            <person name="Spergser J."/>
            <person name="Ruckert C."/>
            <person name="Kaempfer P."/>
            <person name="Busse H.-J."/>
        </authorList>
    </citation>
    <scope>NUCLEOTIDE SEQUENCE [LARGE SCALE GENOMIC DNA]</scope>
    <source>
        <strain evidence="5 6">200CH</strain>
    </source>
</reference>
<dbReference type="Pfam" id="PF00588">
    <property type="entry name" value="SpoU_methylase"/>
    <property type="match status" value="1"/>
</dbReference>
<evidence type="ECO:0000259" key="4">
    <source>
        <dbReference type="SMART" id="SM00967"/>
    </source>
</evidence>
<dbReference type="CDD" id="cd18095">
    <property type="entry name" value="SpoU-like_rRNA-MTase"/>
    <property type="match status" value="1"/>
</dbReference>
<name>A0A3G6JAF9_9CORY</name>
<protein>
    <submittedName>
        <fullName evidence="5">23S rRNA (Uridine(2479)-2'-O)-methyltransferase</fullName>
        <ecNumber evidence="5">2.1.1.208</ecNumber>
    </submittedName>
</protein>
<dbReference type="OrthoDB" id="9794400at2"/>
<dbReference type="EC" id="2.1.1.208" evidence="5"/>
<accession>A0A3G6JAF9</accession>
<dbReference type="KEGG" id="ccho:CCHOA_05280"/>
<dbReference type="SUPFAM" id="SSF55315">
    <property type="entry name" value="L30e-like"/>
    <property type="match status" value="1"/>
</dbReference>
<sequence>MHYTKRTPRVVKAAKLKKAAERKRRGQMLVEGSNALQAATDQGEILDLFATDEAFIEYRELIEQAARAGAYVHRIDDSAKHALADTVTSPGLFGVCRTILQPVDAILDEDPQLLVVGVDTQEPGNCGTLIRLAAALGADAIIFAGDSADPQGGKAVRSSAGSIFTIPVARVEDPSELVEELHRRNINTVATTLHAPHSLHDPKISASLASPTAWLFGNEAHGLRDKVANSATLQVRLPMSPRVESLNVAAAAAICVWESARALGTVTDKQP</sequence>
<dbReference type="InterPro" id="IPR029028">
    <property type="entry name" value="Alpha/beta_knot_MTases"/>
</dbReference>
<dbReference type="InterPro" id="IPR029026">
    <property type="entry name" value="tRNA_m1G_MTases_N"/>
</dbReference>
<organism evidence="5 6">
    <name type="scientific">Corynebacterium choanae</name>
    <dbReference type="NCBI Taxonomy" id="1862358"/>
    <lineage>
        <taxon>Bacteria</taxon>
        <taxon>Bacillati</taxon>
        <taxon>Actinomycetota</taxon>
        <taxon>Actinomycetes</taxon>
        <taxon>Mycobacteriales</taxon>
        <taxon>Corynebacteriaceae</taxon>
        <taxon>Corynebacterium</taxon>
    </lineage>
</organism>